<feature type="compositionally biased region" description="Basic and acidic residues" evidence="1">
    <location>
        <begin position="79"/>
        <end position="92"/>
    </location>
</feature>
<reference evidence="3" key="1">
    <citation type="submission" date="2016-10" db="EMBL/GenBank/DDBJ databases">
        <authorList>
            <person name="Varghese N."/>
            <person name="Submissions S."/>
        </authorList>
    </citation>
    <scope>NUCLEOTIDE SEQUENCE [LARGE SCALE GENOMIC DNA]</scope>
    <source>
        <strain evidence="3">DSM 17465</strain>
    </source>
</reference>
<feature type="region of interest" description="Disordered" evidence="1">
    <location>
        <begin position="1"/>
        <end position="25"/>
    </location>
</feature>
<gene>
    <name evidence="2" type="ORF">SAMN05444141_106355</name>
</gene>
<dbReference type="EMBL" id="FPBD01000006">
    <property type="protein sequence ID" value="SFU02217.1"/>
    <property type="molecule type" value="Genomic_DNA"/>
</dbReference>
<evidence type="ECO:0000313" key="3">
    <source>
        <dbReference type="Proteomes" id="UP000183371"/>
    </source>
</evidence>
<proteinExistence type="predicted"/>
<feature type="compositionally biased region" description="Basic and acidic residues" evidence="1">
    <location>
        <begin position="115"/>
        <end position="124"/>
    </location>
</feature>
<feature type="region of interest" description="Disordered" evidence="1">
    <location>
        <begin position="73"/>
        <end position="154"/>
    </location>
</feature>
<dbReference type="Proteomes" id="UP000183371">
    <property type="component" value="Unassembled WGS sequence"/>
</dbReference>
<evidence type="ECO:0000313" key="2">
    <source>
        <dbReference type="EMBL" id="SFU02217.1"/>
    </source>
</evidence>
<accession>A0A1I7CRW7</accession>
<feature type="compositionally biased region" description="Polar residues" evidence="1">
    <location>
        <begin position="1"/>
        <end position="19"/>
    </location>
</feature>
<name>A0A1I7CRW7_9HYPH</name>
<protein>
    <submittedName>
        <fullName evidence="2">Uncharacterized protein</fullName>
    </submittedName>
</protein>
<feature type="compositionally biased region" description="Polar residues" evidence="1">
    <location>
        <begin position="145"/>
        <end position="154"/>
    </location>
</feature>
<organism evidence="2 3">
    <name type="scientific">Pseudovibrio denitrificans</name>
    <dbReference type="NCBI Taxonomy" id="258256"/>
    <lineage>
        <taxon>Bacteria</taxon>
        <taxon>Pseudomonadati</taxon>
        <taxon>Pseudomonadota</taxon>
        <taxon>Alphaproteobacteria</taxon>
        <taxon>Hyphomicrobiales</taxon>
        <taxon>Stappiaceae</taxon>
        <taxon>Pseudovibrio</taxon>
    </lineage>
</organism>
<dbReference type="AlphaFoldDB" id="A0A1I7CRW7"/>
<keyword evidence="3" id="KW-1185">Reference proteome</keyword>
<sequence length="154" mass="16891">MKRSQNVDFSTPRTRQAPQKPNAPAVGGLLHQLRQRLRTALLHRTGLHHGRPLRSLLPLQRITLACGVRYSPQTSRVHAQADRRSLADHMHGAAEQGLRGTAHGAASAPRKHRHSETARLRGDNPEQGAPTQPNRAGGSVPRAQPVNQEASMLY</sequence>
<evidence type="ECO:0000256" key="1">
    <source>
        <dbReference type="SAM" id="MobiDB-lite"/>
    </source>
</evidence>